<dbReference type="OrthoDB" id="1738954at2759"/>
<gene>
    <name evidence="6" type="ORF">CANARDRAFT_182790</name>
</gene>
<evidence type="ECO:0000313" key="6">
    <source>
        <dbReference type="EMBL" id="ODV87948.1"/>
    </source>
</evidence>
<dbReference type="Gene3D" id="1.10.510.10">
    <property type="entry name" value="Transferase(Phosphotransferase) domain 1"/>
    <property type="match status" value="1"/>
</dbReference>
<evidence type="ECO:0000256" key="2">
    <source>
        <dbReference type="ARBA" id="ARBA00022840"/>
    </source>
</evidence>
<accession>A0A1E4T8G7</accession>
<keyword evidence="2 3" id="KW-0067">ATP-binding</keyword>
<keyword evidence="7" id="KW-1185">Reference proteome</keyword>
<protein>
    <recommendedName>
        <fullName evidence="5">Protein kinase domain-containing protein</fullName>
    </recommendedName>
</protein>
<dbReference type="PROSITE" id="PS00107">
    <property type="entry name" value="PROTEIN_KINASE_ATP"/>
    <property type="match status" value="1"/>
</dbReference>
<feature type="compositionally biased region" description="Basic residues" evidence="4">
    <location>
        <begin position="397"/>
        <end position="407"/>
    </location>
</feature>
<dbReference type="PROSITE" id="PS50011">
    <property type="entry name" value="PROTEIN_KINASE_DOM"/>
    <property type="match status" value="1"/>
</dbReference>
<organism evidence="6 7">
    <name type="scientific">[Candida] arabinofermentans NRRL YB-2248</name>
    <dbReference type="NCBI Taxonomy" id="983967"/>
    <lineage>
        <taxon>Eukaryota</taxon>
        <taxon>Fungi</taxon>
        <taxon>Dikarya</taxon>
        <taxon>Ascomycota</taxon>
        <taxon>Saccharomycotina</taxon>
        <taxon>Pichiomycetes</taxon>
        <taxon>Pichiales</taxon>
        <taxon>Pichiaceae</taxon>
        <taxon>Ogataea</taxon>
        <taxon>Ogataea/Candida clade</taxon>
    </lineage>
</organism>
<evidence type="ECO:0000313" key="7">
    <source>
        <dbReference type="Proteomes" id="UP000094801"/>
    </source>
</evidence>
<evidence type="ECO:0000256" key="3">
    <source>
        <dbReference type="PROSITE-ProRule" id="PRU10141"/>
    </source>
</evidence>
<feature type="non-terminal residue" evidence="6">
    <location>
        <position position="1"/>
    </location>
</feature>
<feature type="domain" description="Protein kinase" evidence="5">
    <location>
        <begin position="17"/>
        <end position="313"/>
    </location>
</feature>
<dbReference type="SUPFAM" id="SSF56112">
    <property type="entry name" value="Protein kinase-like (PK-like)"/>
    <property type="match status" value="1"/>
</dbReference>
<evidence type="ECO:0000256" key="4">
    <source>
        <dbReference type="SAM" id="MobiDB-lite"/>
    </source>
</evidence>
<dbReference type="PANTHER" id="PTHR24347">
    <property type="entry name" value="SERINE/THREONINE-PROTEIN KINASE"/>
    <property type="match status" value="1"/>
</dbReference>
<evidence type="ECO:0000256" key="1">
    <source>
        <dbReference type="ARBA" id="ARBA00022741"/>
    </source>
</evidence>
<dbReference type="InterPro" id="IPR000719">
    <property type="entry name" value="Prot_kinase_dom"/>
</dbReference>
<dbReference type="GO" id="GO:0030447">
    <property type="term" value="P:filamentous growth"/>
    <property type="evidence" value="ECO:0007669"/>
    <property type="project" value="UniProtKB-ARBA"/>
</dbReference>
<proteinExistence type="predicted"/>
<keyword evidence="1 3" id="KW-0547">Nucleotide-binding</keyword>
<feature type="compositionally biased region" description="Polar residues" evidence="4">
    <location>
        <begin position="584"/>
        <end position="598"/>
    </location>
</feature>
<feature type="region of interest" description="Disordered" evidence="4">
    <location>
        <begin position="510"/>
        <end position="537"/>
    </location>
</feature>
<dbReference type="GO" id="GO:0004672">
    <property type="term" value="F:protein kinase activity"/>
    <property type="evidence" value="ECO:0007669"/>
    <property type="project" value="InterPro"/>
</dbReference>
<dbReference type="SMART" id="SM00220">
    <property type="entry name" value="S_TKc"/>
    <property type="match status" value="1"/>
</dbReference>
<feature type="binding site" evidence="3">
    <location>
        <position position="46"/>
    </location>
    <ligand>
        <name>ATP</name>
        <dbReference type="ChEBI" id="CHEBI:30616"/>
    </ligand>
</feature>
<dbReference type="AlphaFoldDB" id="A0A1E4T8G7"/>
<feature type="region of interest" description="Disordered" evidence="4">
    <location>
        <begin position="573"/>
        <end position="601"/>
    </location>
</feature>
<dbReference type="PROSITE" id="PS00108">
    <property type="entry name" value="PROTEIN_KINASE_ST"/>
    <property type="match status" value="1"/>
</dbReference>
<feature type="region of interest" description="Disordered" evidence="4">
    <location>
        <begin position="426"/>
        <end position="457"/>
    </location>
</feature>
<dbReference type="InterPro" id="IPR017441">
    <property type="entry name" value="Protein_kinase_ATP_BS"/>
</dbReference>
<evidence type="ECO:0000259" key="5">
    <source>
        <dbReference type="PROSITE" id="PS50011"/>
    </source>
</evidence>
<sequence length="661" mass="74999">SIPSEFANYYNELSTRYRLIEKIGEGAFSLVFKAFDKETNTFIAIKIIDKKNMKTDQINSVLKEIAIMTRVEHPNITKLYSYLNSNNSRYCFLFLEYLSGGEIFNQIIKYTYFSEDLSRHIIRQVAHSVKYLHDSGIVHRDIKPENLLFVPNEPIPRPKKEQLAAKRKSDDNNKIDEGKFVKHYGAAGIGTIKLADFGLSTVLYNEDMKAKTPCGTVGYTSPEQHLNLGYNKKVDIWAIGCVLYTLVVGFPPFYSTTQDSKDISIKVSKGDYKFLSPWFDEVSNECKNLISNLLTVDPEKRYSIDQLLKDPWMLKGYEDDQTVPIKSIAADDAPPSTTFDQGLFTKLNHNNAMSQSSDNLLDGLTTPRAEAIRLVFDTGNVMQREGTPPTSNMINQHHQHHHHHQQQHRISTNLGVVEENETIEVLMFPNRRDDSDDDEDEDEYDSDSNDEYTPKTFAMLSQSPSYKTKKYISPTLKHTNTNNIAESFSTTTTATDNSCTSSIVACEIEDSNTGTRRKSSISFQMNHSKSSRSGSITSSIAHNQYSHHSVRTTHSSCYPRTPQPLEVYSDFDEEDDTDYDRTPCDTSNYYTPTDNSNKPLVRPIPSKKYAIEDDHHSGDDELMSNMLNDNGHRSMSFDLKLTDSTILSRRKFKGSAGCGPK</sequence>
<dbReference type="EMBL" id="KV453847">
    <property type="protein sequence ID" value="ODV87948.1"/>
    <property type="molecule type" value="Genomic_DNA"/>
</dbReference>
<dbReference type="InterPro" id="IPR008271">
    <property type="entry name" value="Ser/Thr_kinase_AS"/>
</dbReference>
<feature type="non-terminal residue" evidence="6">
    <location>
        <position position="661"/>
    </location>
</feature>
<name>A0A1E4T8G7_9ASCO</name>
<dbReference type="InterPro" id="IPR011009">
    <property type="entry name" value="Kinase-like_dom_sf"/>
</dbReference>
<dbReference type="STRING" id="983967.A0A1E4T8G7"/>
<feature type="compositionally biased region" description="Acidic residues" evidence="4">
    <location>
        <begin position="435"/>
        <end position="450"/>
    </location>
</feature>
<dbReference type="Pfam" id="PF00069">
    <property type="entry name" value="Pkinase"/>
    <property type="match status" value="1"/>
</dbReference>
<reference evidence="7" key="1">
    <citation type="submission" date="2016-04" db="EMBL/GenBank/DDBJ databases">
        <title>Comparative genomics of biotechnologically important yeasts.</title>
        <authorList>
            <consortium name="DOE Joint Genome Institute"/>
            <person name="Riley R."/>
            <person name="Haridas S."/>
            <person name="Wolfe K.H."/>
            <person name="Lopes M.R."/>
            <person name="Hittinger C.T."/>
            <person name="Goker M."/>
            <person name="Salamov A."/>
            <person name="Wisecaver J."/>
            <person name="Long T.M."/>
            <person name="Aerts A.L."/>
            <person name="Barry K."/>
            <person name="Choi C."/>
            <person name="Clum A."/>
            <person name="Coughlan A.Y."/>
            <person name="Deshpande S."/>
            <person name="Douglass A.P."/>
            <person name="Hanson S.J."/>
            <person name="Klenk H.-P."/>
            <person name="Labutti K."/>
            <person name="Lapidus A."/>
            <person name="Lindquist E."/>
            <person name="Lipzen A."/>
            <person name="Meier-Kolthoff J.P."/>
            <person name="Ohm R.A."/>
            <person name="Otillar R.P."/>
            <person name="Pangilinan J."/>
            <person name="Peng Y."/>
            <person name="Rokas A."/>
            <person name="Rosa C.A."/>
            <person name="Scheuner C."/>
            <person name="Sibirny A.A."/>
            <person name="Slot J.C."/>
            <person name="Stielow J.B."/>
            <person name="Sun H."/>
            <person name="Kurtzman C.P."/>
            <person name="Blackwell M."/>
            <person name="Grigoriev I.V."/>
            <person name="Jeffries T.W."/>
        </authorList>
    </citation>
    <scope>NUCLEOTIDE SEQUENCE [LARGE SCALE GENOMIC DNA]</scope>
    <source>
        <strain evidence="7">NRRL YB-2248</strain>
    </source>
</reference>
<feature type="region of interest" description="Disordered" evidence="4">
    <location>
        <begin position="386"/>
        <end position="408"/>
    </location>
</feature>
<dbReference type="Proteomes" id="UP000094801">
    <property type="component" value="Unassembled WGS sequence"/>
</dbReference>
<dbReference type="GO" id="GO:0005524">
    <property type="term" value="F:ATP binding"/>
    <property type="evidence" value="ECO:0007669"/>
    <property type="project" value="UniProtKB-UniRule"/>
</dbReference>